<keyword evidence="3" id="KW-1185">Reference proteome</keyword>
<feature type="signal peptide" evidence="1">
    <location>
        <begin position="1"/>
        <end position="19"/>
    </location>
</feature>
<evidence type="ECO:0000313" key="3">
    <source>
        <dbReference type="Proteomes" id="UP000645610"/>
    </source>
</evidence>
<name>A0A931FLP2_9BACT</name>
<feature type="chain" id="PRO_5036929085" evidence="1">
    <location>
        <begin position="20"/>
        <end position="185"/>
    </location>
</feature>
<proteinExistence type="predicted"/>
<reference evidence="2 3" key="1">
    <citation type="submission" date="2020-11" db="EMBL/GenBank/DDBJ databases">
        <authorList>
            <person name="Kim M.K."/>
        </authorList>
    </citation>
    <scope>NUCLEOTIDE SEQUENCE [LARGE SCALE GENOMIC DNA]</scope>
    <source>
        <strain evidence="2 3">BT439</strain>
    </source>
</reference>
<accession>A0A931FLP2</accession>
<evidence type="ECO:0000256" key="1">
    <source>
        <dbReference type="SAM" id="SignalP"/>
    </source>
</evidence>
<dbReference type="Proteomes" id="UP000645610">
    <property type="component" value="Unassembled WGS sequence"/>
</dbReference>
<protein>
    <submittedName>
        <fullName evidence="2">Uncharacterized protein</fullName>
    </submittedName>
</protein>
<organism evidence="2 3">
    <name type="scientific">Hymenobacter properus</name>
    <dbReference type="NCBI Taxonomy" id="2791026"/>
    <lineage>
        <taxon>Bacteria</taxon>
        <taxon>Pseudomonadati</taxon>
        <taxon>Bacteroidota</taxon>
        <taxon>Cytophagia</taxon>
        <taxon>Cytophagales</taxon>
        <taxon>Hymenobacteraceae</taxon>
        <taxon>Hymenobacter</taxon>
    </lineage>
</organism>
<dbReference type="EMBL" id="JADQDP010000002">
    <property type="protein sequence ID" value="MBF9142231.1"/>
    <property type="molecule type" value="Genomic_DNA"/>
</dbReference>
<dbReference type="PROSITE" id="PS51257">
    <property type="entry name" value="PROKAR_LIPOPROTEIN"/>
    <property type="match status" value="1"/>
</dbReference>
<dbReference type="AlphaFoldDB" id="A0A931FLP2"/>
<gene>
    <name evidence="2" type="ORF">I2I01_11325</name>
</gene>
<dbReference type="RefSeq" id="WP_196286548.1">
    <property type="nucleotide sequence ID" value="NZ_JADQDP010000002.1"/>
</dbReference>
<evidence type="ECO:0000313" key="2">
    <source>
        <dbReference type="EMBL" id="MBF9142231.1"/>
    </source>
</evidence>
<sequence length="185" mass="20326">MIKFLYCLFCLGLLSGCAAFGTKTRFADAGTLPAITRVALVTTKVDMPPGFAGQEADSLFVKALAKELQATTGWQVQYLGDVNTFMANMDNANNAALNGDKFQAVVHAELMLKFYGMIGNTPRFNSWTRMQIINLPNKTLLGESHFNTLMGNSYMAHPILPVAVADGVTGMVRPWQKRLSQQRTK</sequence>
<keyword evidence="1" id="KW-0732">Signal</keyword>
<comment type="caution">
    <text evidence="2">The sequence shown here is derived from an EMBL/GenBank/DDBJ whole genome shotgun (WGS) entry which is preliminary data.</text>
</comment>